<organism evidence="6 7">
    <name type="scientific">Amborella trichopoda</name>
    <dbReference type="NCBI Taxonomy" id="13333"/>
    <lineage>
        <taxon>Eukaryota</taxon>
        <taxon>Viridiplantae</taxon>
        <taxon>Streptophyta</taxon>
        <taxon>Embryophyta</taxon>
        <taxon>Tracheophyta</taxon>
        <taxon>Spermatophyta</taxon>
        <taxon>Magnoliopsida</taxon>
        <taxon>Amborellales</taxon>
        <taxon>Amborellaceae</taxon>
        <taxon>Amborella</taxon>
    </lineage>
</organism>
<evidence type="ECO:0000256" key="2">
    <source>
        <dbReference type="ARBA" id="ARBA00022692"/>
    </source>
</evidence>
<evidence type="ECO:0000256" key="5">
    <source>
        <dbReference type="SAM" id="Phobius"/>
    </source>
</evidence>
<dbReference type="AlphaFoldDB" id="W1P6T4"/>
<evidence type="ECO:0000256" key="1">
    <source>
        <dbReference type="ARBA" id="ARBA00004141"/>
    </source>
</evidence>
<dbReference type="Proteomes" id="UP000017836">
    <property type="component" value="Unassembled WGS sequence"/>
</dbReference>
<comment type="subcellular location">
    <subcellularLocation>
        <location evidence="1">Membrane</location>
        <topology evidence="1">Multi-pass membrane protein</topology>
    </subcellularLocation>
</comment>
<keyword evidence="2 5" id="KW-0812">Transmembrane</keyword>
<evidence type="ECO:0000313" key="7">
    <source>
        <dbReference type="Proteomes" id="UP000017836"/>
    </source>
</evidence>
<dbReference type="OMA" id="WRIIMMA"/>
<dbReference type="eggNOG" id="KOG0252">
    <property type="taxonomic scope" value="Eukaryota"/>
</dbReference>
<dbReference type="GO" id="GO:0016020">
    <property type="term" value="C:membrane"/>
    <property type="evidence" value="ECO:0007669"/>
    <property type="project" value="UniProtKB-SubCell"/>
</dbReference>
<keyword evidence="3 5" id="KW-1133">Transmembrane helix</keyword>
<feature type="transmembrane region" description="Helical" evidence="5">
    <location>
        <begin position="42"/>
        <end position="59"/>
    </location>
</feature>
<keyword evidence="4 5" id="KW-0472">Membrane</keyword>
<protein>
    <recommendedName>
        <fullName evidence="8">Major facilitator superfamily (MFS) profile domain-containing protein</fullName>
    </recommendedName>
</protein>
<keyword evidence="7" id="KW-1185">Reference proteome</keyword>
<sequence>MVPLAGGMVAIIVSMTFHAKFDAPSFAVVGKASTVPEADCVWRIILMFVALPVALTYYWRLKMPETARYNALVVKDAKQATTDMSKVLQVETQAELERLEPEANVNSFGLCTQEFAHRHGIHLFVTCSTWFFLDIAICSQNLF</sequence>
<dbReference type="EMBL" id="KI394358">
    <property type="protein sequence ID" value="ERN03384.1"/>
    <property type="molecule type" value="Genomic_DNA"/>
</dbReference>
<evidence type="ECO:0008006" key="8">
    <source>
        <dbReference type="Google" id="ProtNLM"/>
    </source>
</evidence>
<evidence type="ECO:0000256" key="3">
    <source>
        <dbReference type="ARBA" id="ARBA00022989"/>
    </source>
</evidence>
<dbReference type="InterPro" id="IPR036259">
    <property type="entry name" value="MFS_trans_sf"/>
</dbReference>
<evidence type="ECO:0000313" key="6">
    <source>
        <dbReference type="EMBL" id="ERN03384.1"/>
    </source>
</evidence>
<reference evidence="7" key="1">
    <citation type="journal article" date="2013" name="Science">
        <title>The Amborella genome and the evolution of flowering plants.</title>
        <authorList>
            <consortium name="Amborella Genome Project"/>
        </authorList>
    </citation>
    <scope>NUCLEOTIDE SEQUENCE [LARGE SCALE GENOMIC DNA]</scope>
</reference>
<dbReference type="HOGENOM" id="CLU_1550272_0_0_1"/>
<proteinExistence type="predicted"/>
<dbReference type="Gramene" id="ERN03384">
    <property type="protein sequence ID" value="ERN03384"/>
    <property type="gene ID" value="AMTR_s00003p00253080"/>
</dbReference>
<gene>
    <name evidence="6" type="ORF">AMTR_s00003p00253080</name>
</gene>
<name>W1P6T4_AMBTC</name>
<evidence type="ECO:0000256" key="4">
    <source>
        <dbReference type="ARBA" id="ARBA00023136"/>
    </source>
</evidence>
<dbReference type="PANTHER" id="PTHR24064">
    <property type="entry name" value="SOLUTE CARRIER FAMILY 22 MEMBER"/>
    <property type="match status" value="1"/>
</dbReference>
<accession>W1P6T4</accession>
<dbReference type="Gene3D" id="1.20.1250.20">
    <property type="entry name" value="MFS general substrate transporter like domains"/>
    <property type="match status" value="1"/>
</dbReference>